<proteinExistence type="predicted"/>
<keyword evidence="1" id="KW-1185">Reference proteome</keyword>
<evidence type="ECO:0000313" key="1">
    <source>
        <dbReference type="Proteomes" id="UP000818029"/>
    </source>
</evidence>
<gene>
    <name evidence="2" type="primary">LOC107905373</name>
</gene>
<dbReference type="GeneID" id="107905373"/>
<dbReference type="SMR" id="A0A1U8JB13"/>
<name>A0A1U8JB13_GOSHI</name>
<dbReference type="PANTHER" id="PTHR46700:SF2">
    <property type="entry name" value="ARM REPEAT SUPERFAMILY PROTEIN"/>
    <property type="match status" value="1"/>
</dbReference>
<dbReference type="InterPro" id="IPR016024">
    <property type="entry name" value="ARM-type_fold"/>
</dbReference>
<dbReference type="Gene3D" id="1.25.10.10">
    <property type="entry name" value="Leucine-rich Repeat Variant"/>
    <property type="match status" value="1"/>
</dbReference>
<dbReference type="Proteomes" id="UP000818029">
    <property type="component" value="Chromosome D05"/>
</dbReference>
<dbReference type="STRING" id="3635.A0A1U8JB13"/>
<dbReference type="AlphaFoldDB" id="A0A1U8JB13"/>
<dbReference type="PaxDb" id="3635-A0A1U8JB13"/>
<reference evidence="1" key="1">
    <citation type="journal article" date="2020" name="Nat. Genet.">
        <title>Genomic diversifications of five Gossypium allopolyploid species and their impact on cotton improvement.</title>
        <authorList>
            <person name="Chen Z.J."/>
            <person name="Sreedasyam A."/>
            <person name="Ando A."/>
            <person name="Song Q."/>
            <person name="De Santiago L.M."/>
            <person name="Hulse-Kemp A.M."/>
            <person name="Ding M."/>
            <person name="Ye W."/>
            <person name="Kirkbride R.C."/>
            <person name="Jenkins J."/>
            <person name="Plott C."/>
            <person name="Lovell J."/>
            <person name="Lin Y.M."/>
            <person name="Vaughn R."/>
            <person name="Liu B."/>
            <person name="Simpson S."/>
            <person name="Scheffler B.E."/>
            <person name="Wen L."/>
            <person name="Saski C.A."/>
            <person name="Grover C.E."/>
            <person name="Hu G."/>
            <person name="Conover J.L."/>
            <person name="Carlson J.W."/>
            <person name="Shu S."/>
            <person name="Boston L.B."/>
            <person name="Williams M."/>
            <person name="Peterson D.G."/>
            <person name="McGee K."/>
            <person name="Jones D.C."/>
            <person name="Wendel J.F."/>
            <person name="Stelly D.M."/>
            <person name="Grimwood J."/>
            <person name="Schmutz J."/>
        </authorList>
    </citation>
    <scope>NUCLEOTIDE SEQUENCE [LARGE SCALE GENOMIC DNA]</scope>
    <source>
        <strain evidence="1">cv. TM-1</strain>
    </source>
</reference>
<reference evidence="2" key="2">
    <citation type="submission" date="2025-08" db="UniProtKB">
        <authorList>
            <consortium name="RefSeq"/>
        </authorList>
    </citation>
    <scope>IDENTIFICATION</scope>
</reference>
<dbReference type="RefSeq" id="XP_016687505.2">
    <property type="nucleotide sequence ID" value="XM_016832016.2"/>
</dbReference>
<dbReference type="InterPro" id="IPR011989">
    <property type="entry name" value="ARM-like"/>
</dbReference>
<evidence type="ECO:0000313" key="2">
    <source>
        <dbReference type="RefSeq" id="XP_016687505.2"/>
    </source>
</evidence>
<sequence length="440" mass="48718">MFPSQVQTLNMSTTTTSSSSIWLLSCRKLKFFTRIRRFLHSKAARKQYGSSASDHSNKLRIVNNTDEEEDLVVEKTESELDGSMALQKSVKRLHFGSWEEKEMAAKAIEKLAKEDVKVRKLMAELGVIHMLVSMVDTEVVGRRLAAIKALIELADGTFTNKELMLEAGILSKLPKDIDAVDDQTRHEFAELLLSLSSISNTPFSLAKTEVLQFLIAILESATSIETKETCLGVACNLSAVLENARPLVSNGTVHTLLKLSSFKELSEKALAALGHLVLTLMGKKAMEDSSMVPESLIEILTWENKPKCQELSAYILMILAHQSSTQRDKMSKAGIVPVLLEVSLLGSPLAQKRAMKLLQWFKDERQAKMGPHSGPQTARIAIGSPLHPREVQEGKKMMMNLVKQSLHKNMEMITRRANAAGDSSNLKSLVLSTSSKSLPY</sequence>
<dbReference type="KEGG" id="ghi:107905373"/>
<organism evidence="1 2">
    <name type="scientific">Gossypium hirsutum</name>
    <name type="common">Upland cotton</name>
    <name type="synonym">Gossypium mexicanum</name>
    <dbReference type="NCBI Taxonomy" id="3635"/>
    <lineage>
        <taxon>Eukaryota</taxon>
        <taxon>Viridiplantae</taxon>
        <taxon>Streptophyta</taxon>
        <taxon>Embryophyta</taxon>
        <taxon>Tracheophyta</taxon>
        <taxon>Spermatophyta</taxon>
        <taxon>Magnoliopsida</taxon>
        <taxon>eudicotyledons</taxon>
        <taxon>Gunneridae</taxon>
        <taxon>Pentapetalae</taxon>
        <taxon>rosids</taxon>
        <taxon>malvids</taxon>
        <taxon>Malvales</taxon>
        <taxon>Malvaceae</taxon>
        <taxon>Malvoideae</taxon>
        <taxon>Gossypium</taxon>
    </lineage>
</organism>
<protein>
    <submittedName>
        <fullName evidence="2">U-box domain-containing protein 7</fullName>
    </submittedName>
</protein>
<dbReference type="PANTHER" id="PTHR46700">
    <property type="entry name" value="ARM REPEAT SUPERFAMILY PROTEIN"/>
    <property type="match status" value="1"/>
</dbReference>
<dbReference type="SUPFAM" id="SSF48371">
    <property type="entry name" value="ARM repeat"/>
    <property type="match status" value="1"/>
</dbReference>
<accession>A0A1U8JB13</accession>